<sequence>MRLSELFNNPGVSIGPMTDEEAYQYIMDMGMMLSRFPRIMAAMGHNTLRGHLVYVHEENLKTDGARDTITLLKALTNIEKDRAEQPGLPEAVARMNKAHNIVTATAERYEEPKG</sequence>
<dbReference type="Proteomes" id="UP001139031">
    <property type="component" value="Unassembled WGS sequence"/>
</dbReference>
<accession>A0ABS7TN56</accession>
<organism evidence="1 2">
    <name type="scientific">Nannocystis pusilla</name>
    <dbReference type="NCBI Taxonomy" id="889268"/>
    <lineage>
        <taxon>Bacteria</taxon>
        <taxon>Pseudomonadati</taxon>
        <taxon>Myxococcota</taxon>
        <taxon>Polyangia</taxon>
        <taxon>Nannocystales</taxon>
        <taxon>Nannocystaceae</taxon>
        <taxon>Nannocystis</taxon>
    </lineage>
</organism>
<dbReference type="RefSeq" id="WP_224191405.1">
    <property type="nucleotide sequence ID" value="NZ_JAIRAU010000008.1"/>
</dbReference>
<keyword evidence="2" id="KW-1185">Reference proteome</keyword>
<evidence type="ECO:0000313" key="2">
    <source>
        <dbReference type="Proteomes" id="UP001139031"/>
    </source>
</evidence>
<proteinExistence type="predicted"/>
<name>A0ABS7TN56_9BACT</name>
<reference evidence="1" key="1">
    <citation type="submission" date="2021-08" db="EMBL/GenBank/DDBJ databases">
        <authorList>
            <person name="Stevens D.C."/>
        </authorList>
    </citation>
    <scope>NUCLEOTIDE SEQUENCE</scope>
    <source>
        <strain evidence="1">DSM 53165</strain>
    </source>
</reference>
<dbReference type="EMBL" id="JAIRAU010000008">
    <property type="protein sequence ID" value="MBZ5709630.1"/>
    <property type="molecule type" value="Genomic_DNA"/>
</dbReference>
<gene>
    <name evidence="1" type="ORF">K7C98_10185</name>
</gene>
<comment type="caution">
    <text evidence="1">The sequence shown here is derived from an EMBL/GenBank/DDBJ whole genome shotgun (WGS) entry which is preliminary data.</text>
</comment>
<protein>
    <submittedName>
        <fullName evidence="1">Uncharacterized protein</fullName>
    </submittedName>
</protein>
<evidence type="ECO:0000313" key="1">
    <source>
        <dbReference type="EMBL" id="MBZ5709630.1"/>
    </source>
</evidence>